<dbReference type="InterPro" id="IPR011011">
    <property type="entry name" value="Znf_FYVE_PHD"/>
</dbReference>
<protein>
    <submittedName>
        <fullName evidence="1">Uncharacterized protein</fullName>
    </submittedName>
</protein>
<dbReference type="EMBL" id="JAWZYT010000141">
    <property type="protein sequence ID" value="KAK4327568.1"/>
    <property type="molecule type" value="Genomic_DNA"/>
</dbReference>
<dbReference type="SUPFAM" id="SSF57903">
    <property type="entry name" value="FYVE/PHD zinc finger"/>
    <property type="match status" value="1"/>
</dbReference>
<organism evidence="1 2">
    <name type="scientific">Petrolisthes manimaculis</name>
    <dbReference type="NCBI Taxonomy" id="1843537"/>
    <lineage>
        <taxon>Eukaryota</taxon>
        <taxon>Metazoa</taxon>
        <taxon>Ecdysozoa</taxon>
        <taxon>Arthropoda</taxon>
        <taxon>Crustacea</taxon>
        <taxon>Multicrustacea</taxon>
        <taxon>Malacostraca</taxon>
        <taxon>Eumalacostraca</taxon>
        <taxon>Eucarida</taxon>
        <taxon>Decapoda</taxon>
        <taxon>Pleocyemata</taxon>
        <taxon>Anomura</taxon>
        <taxon>Galatheoidea</taxon>
        <taxon>Porcellanidae</taxon>
        <taxon>Petrolisthes</taxon>
    </lineage>
</organism>
<dbReference type="Proteomes" id="UP001292094">
    <property type="component" value="Unassembled WGS sequence"/>
</dbReference>
<keyword evidence="2" id="KW-1185">Reference proteome</keyword>
<reference evidence="1" key="1">
    <citation type="submission" date="2023-11" db="EMBL/GenBank/DDBJ databases">
        <title>Genome assemblies of two species of porcelain crab, Petrolisthes cinctipes and Petrolisthes manimaculis (Anomura: Porcellanidae).</title>
        <authorList>
            <person name="Angst P."/>
        </authorList>
    </citation>
    <scope>NUCLEOTIDE SEQUENCE</scope>
    <source>
        <strain evidence="1">PB745_02</strain>
        <tissue evidence="1">Gill</tissue>
    </source>
</reference>
<name>A0AAE1QL98_9EUCA</name>
<evidence type="ECO:0000313" key="2">
    <source>
        <dbReference type="Proteomes" id="UP001292094"/>
    </source>
</evidence>
<sequence length="156" mass="17936">MSDEVRCLACDNVVADHHQAIDCDSCGGWQHRGCETEANEIPNQVQLVKEGKLKRYQRKQVRKLQGRLMKQWEDYNEKKITTGQLLKKCSGDYSAGQVLARKAEHASDIISDGEYGRGCRRIKRVKILNHQILHLGQTKEAYLSHQKYSLRRPGIF</sequence>
<proteinExistence type="predicted"/>
<accession>A0AAE1QL98</accession>
<gene>
    <name evidence="1" type="ORF">Pmani_001975</name>
</gene>
<dbReference type="AlphaFoldDB" id="A0AAE1QL98"/>
<comment type="caution">
    <text evidence="1">The sequence shown here is derived from an EMBL/GenBank/DDBJ whole genome shotgun (WGS) entry which is preliminary data.</text>
</comment>
<evidence type="ECO:0000313" key="1">
    <source>
        <dbReference type="EMBL" id="KAK4327568.1"/>
    </source>
</evidence>